<gene>
    <name evidence="1" type="ORF">RR46_02677</name>
</gene>
<proteinExistence type="predicted"/>
<accession>A0A194Q4L4</accession>
<keyword evidence="2" id="KW-1185">Reference proteome</keyword>
<sequence>MAHGREGRGAGRRCGEGRSACAGAASRRSPAHCELRVCRATHEPRAVKGQGLFHYVRPQCSVRWSRKGPYSSRDTVRSATVTHSDPRMGVSFDSSLRLVQLCHGTVDSIVIVYRLTLYFQRFVSFVTSSDSRDRLVVRTLRCVYVVVTQVRILVTAADSCRGGAYIFGSITK</sequence>
<protein>
    <submittedName>
        <fullName evidence="1">Uncharacterized protein</fullName>
    </submittedName>
</protein>
<name>A0A194Q4L4_PAPXU</name>
<organism evidence="1 2">
    <name type="scientific">Papilio xuthus</name>
    <name type="common">Asian swallowtail butterfly</name>
    <dbReference type="NCBI Taxonomy" id="66420"/>
    <lineage>
        <taxon>Eukaryota</taxon>
        <taxon>Metazoa</taxon>
        <taxon>Ecdysozoa</taxon>
        <taxon>Arthropoda</taxon>
        <taxon>Hexapoda</taxon>
        <taxon>Insecta</taxon>
        <taxon>Pterygota</taxon>
        <taxon>Neoptera</taxon>
        <taxon>Endopterygota</taxon>
        <taxon>Lepidoptera</taxon>
        <taxon>Glossata</taxon>
        <taxon>Ditrysia</taxon>
        <taxon>Papilionoidea</taxon>
        <taxon>Papilionidae</taxon>
        <taxon>Papilioninae</taxon>
        <taxon>Papilio</taxon>
    </lineage>
</organism>
<dbReference type="Proteomes" id="UP000053268">
    <property type="component" value="Unassembled WGS sequence"/>
</dbReference>
<reference evidence="1 2" key="1">
    <citation type="journal article" date="2015" name="Nat. Commun.">
        <title>Outbred genome sequencing and CRISPR/Cas9 gene editing in butterflies.</title>
        <authorList>
            <person name="Li X."/>
            <person name="Fan D."/>
            <person name="Zhang W."/>
            <person name="Liu G."/>
            <person name="Zhang L."/>
            <person name="Zhao L."/>
            <person name="Fang X."/>
            <person name="Chen L."/>
            <person name="Dong Y."/>
            <person name="Chen Y."/>
            <person name="Ding Y."/>
            <person name="Zhao R."/>
            <person name="Feng M."/>
            <person name="Zhu Y."/>
            <person name="Feng Y."/>
            <person name="Jiang X."/>
            <person name="Zhu D."/>
            <person name="Xiang H."/>
            <person name="Feng X."/>
            <person name="Li S."/>
            <person name="Wang J."/>
            <person name="Zhang G."/>
            <person name="Kronforst M.R."/>
            <person name="Wang W."/>
        </authorList>
    </citation>
    <scope>NUCLEOTIDE SEQUENCE [LARGE SCALE GENOMIC DNA]</scope>
    <source>
        <strain evidence="1">Ya'a_city_454_Px</strain>
        <tissue evidence="1">Whole body</tissue>
    </source>
</reference>
<evidence type="ECO:0000313" key="1">
    <source>
        <dbReference type="EMBL" id="KPJ00289.1"/>
    </source>
</evidence>
<evidence type="ECO:0000313" key="2">
    <source>
        <dbReference type="Proteomes" id="UP000053268"/>
    </source>
</evidence>
<dbReference type="AlphaFoldDB" id="A0A194Q4L4"/>
<dbReference type="EMBL" id="KQ459465">
    <property type="protein sequence ID" value="KPJ00289.1"/>
    <property type="molecule type" value="Genomic_DNA"/>
</dbReference>